<dbReference type="Proteomes" id="UP000035268">
    <property type="component" value="Chromosome"/>
</dbReference>
<reference evidence="1 2" key="2">
    <citation type="journal article" date="2016" name="ISME J.">
        <title>Characterization of the first cultured representative of Verrucomicrobia subdivision 5 indicates the proposal of a novel phylum.</title>
        <authorList>
            <person name="Spring S."/>
            <person name="Bunk B."/>
            <person name="Sproer C."/>
            <person name="Schumann P."/>
            <person name="Rohde M."/>
            <person name="Tindall B.J."/>
            <person name="Klenk H.P."/>
        </authorList>
    </citation>
    <scope>NUCLEOTIDE SEQUENCE [LARGE SCALE GENOMIC DNA]</scope>
    <source>
        <strain evidence="1 2">L21-Fru-AB</strain>
    </source>
</reference>
<evidence type="ECO:0000313" key="2">
    <source>
        <dbReference type="Proteomes" id="UP000035268"/>
    </source>
</evidence>
<dbReference type="RefSeq" id="WP_144413780.1">
    <property type="nucleotide sequence ID" value="NZ_CP010904.1"/>
</dbReference>
<dbReference type="STRING" id="1307763.L21SP4_01327"/>
<proteinExistence type="predicted"/>
<name>A0A0G3EID5_9BACT</name>
<dbReference type="AlphaFoldDB" id="A0A0G3EID5"/>
<gene>
    <name evidence="1" type="ORF">L21SP4_01327</name>
</gene>
<dbReference type="OrthoDB" id="1438534at2"/>
<reference evidence="2" key="1">
    <citation type="submission" date="2015-02" db="EMBL/GenBank/DDBJ databases">
        <title>Description and complete genome sequence of the first cultured representative of the subdivision 5 of the Verrucomicrobia phylum.</title>
        <authorList>
            <person name="Spring S."/>
            <person name="Bunk B."/>
            <person name="Sproer C."/>
            <person name="Klenk H.-P."/>
        </authorList>
    </citation>
    <scope>NUCLEOTIDE SEQUENCE [LARGE SCALE GENOMIC DNA]</scope>
    <source>
        <strain evidence="2">L21-Fru-AB</strain>
    </source>
</reference>
<dbReference type="KEGG" id="vbl:L21SP4_01327"/>
<organism evidence="1 2">
    <name type="scientific">Kiritimatiella glycovorans</name>
    <dbReference type="NCBI Taxonomy" id="1307763"/>
    <lineage>
        <taxon>Bacteria</taxon>
        <taxon>Pseudomonadati</taxon>
        <taxon>Kiritimatiellota</taxon>
        <taxon>Kiritimatiellia</taxon>
        <taxon>Kiritimatiellales</taxon>
        <taxon>Kiritimatiellaceae</taxon>
        <taxon>Kiritimatiella</taxon>
    </lineage>
</organism>
<protein>
    <submittedName>
        <fullName evidence="1">Uncharacterized protein</fullName>
    </submittedName>
</protein>
<accession>A0A0G3EID5</accession>
<dbReference type="EMBL" id="CP010904">
    <property type="protein sequence ID" value="AKJ64575.1"/>
    <property type="molecule type" value="Genomic_DNA"/>
</dbReference>
<keyword evidence="2" id="KW-1185">Reference proteome</keyword>
<evidence type="ECO:0000313" key="1">
    <source>
        <dbReference type="EMBL" id="AKJ64575.1"/>
    </source>
</evidence>
<sequence>MNTICSGTWPRSFRGLRPSGWRVLAGAGAWLLIAGCAQDVPDDGELRSGYPHQVLFRQETPAMLEACEERIDMVVSDHHVWMREYAVESFAQRYPDKPVLIHVGGDFISANAYLPRQWMSDRGLMRGTVRRKWIERRAGYGEVLREDFVPMPDFPGFWLYEAGIDTTKPVPPGPRVTLSVPDTERFRPRRATPNFMAASLERLTGSPNVPRTVVLCPRDHSGELDWSRAELGEVTATDAAAGTIAVRRYRAEKAAFPPMDAGTYVAAAVGIWDRIDTWGRRNLPEDHPLHYPVIPFMQPNFSPYAPVDPDTGLNAAQWFACHFIERKAKYFPHSDGYALDVCSSTFFSTPKIIERADFNNDGRVDRGYLDGASWWGLGMHDFVYYLREGVPGVYAGMGDALELTWDSTDTDDQRFFHLLNGGEFEHTMIHGMGWSIGQHRYSSNLDRLLLWGRLAQKPNITFVSNKHPDDAWHGGGDQRLEEEQRRRPSYALSYWRLDLASACMVTGLAHKDAIRAPSAAELLDYPGRAAEEDRYGANLALDYDEFHRGVEDVRRWLGAPLTPPRRYRGHLGPVLYAFDAESAFPRIEAEDRRWAAREPERSGMRTLRFEVEQTGPFTGDEERFHLFARLPIDNVRFEPMAEYALRFRLRGSSPYGAIADRYRPIPRAVILRLKSGGMLAPTSIKPDGYHKTGFGQEILAFPEERRVDVTLQAPAAGAGELQIDLSESPGTVELAGIELRKGCADVLYRVFENGVVVLNGSREEAVEVDLASVLPGLKLRRLDGMQDPAHNSGEPVRGTLRIPPEDAFFLERAMPAGAWRAKARGL</sequence>